<sequence>MFRVSFKLRMLKQVIREFSRSNYSNLEKRVQEALEALSEKQVILLSNPSVVNAELELEAARKWDILSNAEESFFFQRSRITWLGEGDKNTAYFHRMASTRQCINHIHFLVDEDGNRLDSQIGIQAHCVDFFKDLLGSDEPSPLFLQEDISNLLNFDCSDAQRVKLDAMFTNEEIKAAFFSLPKNKTSGPDGYSAEFFISCWSIVGPEVCSAVSEFFSSGSMLKQWNATNLVLIPKIQNASRVADFRPISCLNTMYKVISKLLANRLKSILPSVISHSQSAFMPGRSLSENVLLASEIVQGYNRKNLDSRAMLKVDIRKAFDSVRWDFVLSTLRAIGIPEKFVGWIKECICTPSFSISVNGFSDGFFRSTRGLRQGDPLSPYLFVLTMEVFSKLLISRFNSGYISYHPMTSDLEISHLMFADDVMVFFDGKSSSLHGIYETLDDFASWSGLSMNREKTLLFFAGLSPREENDIISYGFPIGNLPVRYLGLPLMSRKLRISEYSPLLEKITNKLRAWAVKSLSFAGRTQLLASVIYGIINFWISTFMLPKGCIKRIESLCSRFLWSGSIDSHSNAKVSWSEVCLPKSEGGLGLRSISAWNTTLCLRFIWLLFSRSGSLWVAWNAYHHKLDSVSFWDVQVRSSDSWFWKSLLKIRHLARRFIKCDVGSGTTTWFWHDNWTSLGPLLTLLGDGGPRSLQIARNATVSDACNEVGWKIASPRTDQTLLLHIFLSSIPLPSSSSEEDSFGWFIDDKCCGGYSSCKTWEALRPRSDVKDWASLIWFKGSTPRHAFHMWISNLNRLPTMDRLSAWGLQVNTVCCLCSVGVENRDHLFLYCPFTRVLWDMIMHRLRLPLFMFDSWFSLMAWNRVNHVTSPPTLRILITQALLYSVWKQRNNLIHNHVVLPPLSIFIDIDRQIKNSITARRKLKNFRNLMACWLH</sequence>
<feature type="domain" description="Reverse transcriptase" evidence="2">
    <location>
        <begin position="214"/>
        <end position="491"/>
    </location>
</feature>
<keyword evidence="3" id="KW-0548">Nucleotidyltransferase</keyword>
<dbReference type="CDD" id="cd01650">
    <property type="entry name" value="RT_nLTR_like"/>
    <property type="match status" value="1"/>
</dbReference>
<feature type="coiled-coil region" evidence="1">
    <location>
        <begin position="16"/>
        <end position="43"/>
    </location>
</feature>
<dbReference type="PANTHER" id="PTHR33116">
    <property type="entry name" value="REVERSE TRANSCRIPTASE ZINC-BINDING DOMAIN-CONTAINING PROTEIN-RELATED-RELATED"/>
    <property type="match status" value="1"/>
</dbReference>
<evidence type="ECO:0000256" key="1">
    <source>
        <dbReference type="SAM" id="Coils"/>
    </source>
</evidence>
<gene>
    <name evidence="3" type="ORF">ISN45_Aa07g019100</name>
</gene>
<dbReference type="Pfam" id="PF00078">
    <property type="entry name" value="RVT_1"/>
    <property type="match status" value="1"/>
</dbReference>
<dbReference type="GO" id="GO:0003964">
    <property type="term" value="F:RNA-directed DNA polymerase activity"/>
    <property type="evidence" value="ECO:0007669"/>
    <property type="project" value="UniProtKB-KW"/>
</dbReference>
<comment type="caution">
    <text evidence="3">The sequence shown here is derived from an EMBL/GenBank/DDBJ whole genome shotgun (WGS) entry which is preliminary data.</text>
</comment>
<keyword evidence="1" id="KW-0175">Coiled coil</keyword>
<dbReference type="InterPro" id="IPR026960">
    <property type="entry name" value="RVT-Znf"/>
</dbReference>
<keyword evidence="4" id="KW-1185">Reference proteome</keyword>
<dbReference type="AlphaFoldDB" id="A0A8T1Y455"/>
<dbReference type="InterPro" id="IPR000477">
    <property type="entry name" value="RT_dom"/>
</dbReference>
<dbReference type="Proteomes" id="UP000694240">
    <property type="component" value="Chromosome 12"/>
</dbReference>
<keyword evidence="3" id="KW-0695">RNA-directed DNA polymerase</keyword>
<dbReference type="PROSITE" id="PS50878">
    <property type="entry name" value="RT_POL"/>
    <property type="match status" value="1"/>
</dbReference>
<name>A0A8T1Y455_9BRAS</name>
<reference evidence="3 4" key="1">
    <citation type="submission" date="2020-12" db="EMBL/GenBank/DDBJ databases">
        <title>Concerted genomic and epigenomic changes stabilize Arabidopsis allopolyploids.</title>
        <authorList>
            <person name="Chen Z."/>
        </authorList>
    </citation>
    <scope>NUCLEOTIDE SEQUENCE [LARGE SCALE GENOMIC DNA]</scope>
    <source>
        <strain evidence="3">Allo738</strain>
        <tissue evidence="3">Leaf</tissue>
    </source>
</reference>
<organism evidence="3 4">
    <name type="scientific">Arabidopsis thaliana x Arabidopsis arenosa</name>
    <dbReference type="NCBI Taxonomy" id="1240361"/>
    <lineage>
        <taxon>Eukaryota</taxon>
        <taxon>Viridiplantae</taxon>
        <taxon>Streptophyta</taxon>
        <taxon>Embryophyta</taxon>
        <taxon>Tracheophyta</taxon>
        <taxon>Spermatophyta</taxon>
        <taxon>Magnoliopsida</taxon>
        <taxon>eudicotyledons</taxon>
        <taxon>Gunneridae</taxon>
        <taxon>Pentapetalae</taxon>
        <taxon>rosids</taxon>
        <taxon>malvids</taxon>
        <taxon>Brassicales</taxon>
        <taxon>Brassicaceae</taxon>
        <taxon>Camelineae</taxon>
        <taxon>Arabidopsis</taxon>
    </lineage>
</organism>
<proteinExistence type="predicted"/>
<dbReference type="PANTHER" id="PTHR33116:SF80">
    <property type="entry name" value="REVERSE TRANSCRIPTASE ZINC-BINDING DOMAIN-CONTAINING PROTEIN"/>
    <property type="match status" value="1"/>
</dbReference>
<keyword evidence="3" id="KW-0808">Transferase</keyword>
<dbReference type="Pfam" id="PF13966">
    <property type="entry name" value="zf-RVT"/>
    <property type="match status" value="1"/>
</dbReference>
<protein>
    <submittedName>
        <fullName evidence="3">Reverse transcriptase zinc-binding domain</fullName>
    </submittedName>
</protein>
<evidence type="ECO:0000259" key="2">
    <source>
        <dbReference type="PROSITE" id="PS50878"/>
    </source>
</evidence>
<evidence type="ECO:0000313" key="4">
    <source>
        <dbReference type="Proteomes" id="UP000694240"/>
    </source>
</evidence>
<accession>A0A8T1Y455</accession>
<evidence type="ECO:0000313" key="3">
    <source>
        <dbReference type="EMBL" id="KAG7541866.1"/>
    </source>
</evidence>
<dbReference type="EMBL" id="JAEFBK010000012">
    <property type="protein sequence ID" value="KAG7541866.1"/>
    <property type="molecule type" value="Genomic_DNA"/>
</dbReference>